<comment type="similarity">
    <text evidence="1">Belongs to the sigma-70 factor family. ECF subfamily.</text>
</comment>
<sequence>MDINSLYKEMQPKIYAFFYIKTSNKEAAEDLTQEVFFEAIKGGVKFSGESSIQTWLFAIAKNRLKKYYRSNKYKWNLLKKIPRGQPLQASPEQDLLAKESKFQLLEKIEKLDEEPKEVVILRMYGELSFKEIGSLLGISENVARVTFHRAKLKLQKELEGYYVE</sequence>
<evidence type="ECO:0000256" key="1">
    <source>
        <dbReference type="ARBA" id="ARBA00010641"/>
    </source>
</evidence>
<feature type="domain" description="RNA polymerase sigma factor 70 region 4 type 2" evidence="7">
    <location>
        <begin position="103"/>
        <end position="154"/>
    </location>
</feature>
<dbReference type="PANTHER" id="PTHR43133">
    <property type="entry name" value="RNA POLYMERASE ECF-TYPE SIGMA FACTO"/>
    <property type="match status" value="1"/>
</dbReference>
<keyword evidence="5" id="KW-0804">Transcription</keyword>
<dbReference type="STRING" id="1314751.GCA_001591425_03005"/>
<keyword evidence="3" id="KW-0731">Sigma factor</keyword>
<dbReference type="InterPro" id="IPR013324">
    <property type="entry name" value="RNA_pol_sigma_r3/r4-like"/>
</dbReference>
<dbReference type="InterPro" id="IPR007627">
    <property type="entry name" value="RNA_pol_sigma70_r2"/>
</dbReference>
<keyword evidence="2" id="KW-0805">Transcription regulation</keyword>
<keyword evidence="4" id="KW-0238">DNA-binding</keyword>
<evidence type="ECO:0000256" key="3">
    <source>
        <dbReference type="ARBA" id="ARBA00023082"/>
    </source>
</evidence>
<dbReference type="PANTHER" id="PTHR43133:SF8">
    <property type="entry name" value="RNA POLYMERASE SIGMA FACTOR HI_1459-RELATED"/>
    <property type="match status" value="1"/>
</dbReference>
<dbReference type="Gene3D" id="1.10.10.10">
    <property type="entry name" value="Winged helix-like DNA-binding domain superfamily/Winged helix DNA-binding domain"/>
    <property type="match status" value="1"/>
</dbReference>
<protein>
    <submittedName>
        <fullName evidence="8">RNA polymerase subunit sigma-24</fullName>
    </submittedName>
</protein>
<evidence type="ECO:0000313" key="9">
    <source>
        <dbReference type="Proteomes" id="UP000215224"/>
    </source>
</evidence>
<dbReference type="Pfam" id="PF04542">
    <property type="entry name" value="Sigma70_r2"/>
    <property type="match status" value="1"/>
</dbReference>
<evidence type="ECO:0000256" key="2">
    <source>
        <dbReference type="ARBA" id="ARBA00023015"/>
    </source>
</evidence>
<dbReference type="RefSeq" id="WP_066417838.1">
    <property type="nucleotide sequence ID" value="NZ_CP018866.1"/>
</dbReference>
<dbReference type="CDD" id="cd06171">
    <property type="entry name" value="Sigma70_r4"/>
    <property type="match status" value="1"/>
</dbReference>
<gene>
    <name evidence="8" type="ORF">BC6307_18965</name>
</gene>
<evidence type="ECO:0000259" key="6">
    <source>
        <dbReference type="Pfam" id="PF04542"/>
    </source>
</evidence>
<evidence type="ECO:0000259" key="7">
    <source>
        <dbReference type="Pfam" id="PF08281"/>
    </source>
</evidence>
<evidence type="ECO:0000256" key="5">
    <source>
        <dbReference type="ARBA" id="ARBA00023163"/>
    </source>
</evidence>
<organism evidence="8 9">
    <name type="scientific">Sutcliffiella cohnii</name>
    <dbReference type="NCBI Taxonomy" id="33932"/>
    <lineage>
        <taxon>Bacteria</taxon>
        <taxon>Bacillati</taxon>
        <taxon>Bacillota</taxon>
        <taxon>Bacilli</taxon>
        <taxon>Bacillales</taxon>
        <taxon>Bacillaceae</taxon>
        <taxon>Sutcliffiella</taxon>
    </lineage>
</organism>
<reference evidence="8 9" key="1">
    <citation type="submission" date="2016-12" db="EMBL/GenBank/DDBJ databases">
        <title>The whole genome sequencing and assembly of Bacillus cohnii DSM 6307T strain.</title>
        <authorList>
            <person name="Lee Y.-J."/>
            <person name="Yi H."/>
            <person name="Bahn Y.-S."/>
            <person name="Kim J.F."/>
            <person name="Lee D.-W."/>
        </authorList>
    </citation>
    <scope>NUCLEOTIDE SEQUENCE [LARGE SCALE GENOMIC DNA]</scope>
    <source>
        <strain evidence="8 9">DSM 6307</strain>
    </source>
</reference>
<dbReference type="GO" id="GO:0016987">
    <property type="term" value="F:sigma factor activity"/>
    <property type="evidence" value="ECO:0007669"/>
    <property type="project" value="UniProtKB-KW"/>
</dbReference>
<dbReference type="GO" id="GO:0006352">
    <property type="term" value="P:DNA-templated transcription initiation"/>
    <property type="evidence" value="ECO:0007669"/>
    <property type="project" value="InterPro"/>
</dbReference>
<proteinExistence type="inferred from homology"/>
<dbReference type="InterPro" id="IPR013249">
    <property type="entry name" value="RNA_pol_sigma70_r4_t2"/>
</dbReference>
<name>A0A223KV24_9BACI</name>
<dbReference type="Pfam" id="PF08281">
    <property type="entry name" value="Sigma70_r4_2"/>
    <property type="match status" value="1"/>
</dbReference>
<keyword evidence="9" id="KW-1185">Reference proteome</keyword>
<dbReference type="SUPFAM" id="SSF88946">
    <property type="entry name" value="Sigma2 domain of RNA polymerase sigma factors"/>
    <property type="match status" value="1"/>
</dbReference>
<dbReference type="InterPro" id="IPR014284">
    <property type="entry name" value="RNA_pol_sigma-70_dom"/>
</dbReference>
<dbReference type="GO" id="GO:0003677">
    <property type="term" value="F:DNA binding"/>
    <property type="evidence" value="ECO:0007669"/>
    <property type="project" value="UniProtKB-KW"/>
</dbReference>
<dbReference type="Gene3D" id="1.10.1740.10">
    <property type="match status" value="1"/>
</dbReference>
<dbReference type="Proteomes" id="UP000215224">
    <property type="component" value="Chromosome"/>
</dbReference>
<feature type="domain" description="RNA polymerase sigma-70 region 2" evidence="6">
    <location>
        <begin position="6"/>
        <end position="72"/>
    </location>
</feature>
<dbReference type="SUPFAM" id="SSF88659">
    <property type="entry name" value="Sigma3 and sigma4 domains of RNA polymerase sigma factors"/>
    <property type="match status" value="1"/>
</dbReference>
<dbReference type="InterPro" id="IPR013325">
    <property type="entry name" value="RNA_pol_sigma_r2"/>
</dbReference>
<dbReference type="EMBL" id="CP018866">
    <property type="protein sequence ID" value="AST93193.1"/>
    <property type="molecule type" value="Genomic_DNA"/>
</dbReference>
<dbReference type="AlphaFoldDB" id="A0A223KV24"/>
<dbReference type="NCBIfam" id="TIGR02937">
    <property type="entry name" value="sigma70-ECF"/>
    <property type="match status" value="1"/>
</dbReference>
<evidence type="ECO:0000256" key="4">
    <source>
        <dbReference type="ARBA" id="ARBA00023125"/>
    </source>
</evidence>
<evidence type="ECO:0000313" key="8">
    <source>
        <dbReference type="EMBL" id="AST93193.1"/>
    </source>
</evidence>
<dbReference type="InterPro" id="IPR036388">
    <property type="entry name" value="WH-like_DNA-bd_sf"/>
</dbReference>
<dbReference type="KEGG" id="bcoh:BC6307_18965"/>
<dbReference type="InterPro" id="IPR039425">
    <property type="entry name" value="RNA_pol_sigma-70-like"/>
</dbReference>
<accession>A0A223KV24</accession>